<keyword evidence="5 7" id="KW-1133">Transmembrane helix</keyword>
<keyword evidence="3 7" id="KW-0812">Transmembrane</keyword>
<dbReference type="GO" id="GO:0016020">
    <property type="term" value="C:membrane"/>
    <property type="evidence" value="ECO:0007669"/>
    <property type="project" value="UniProtKB-SubCell"/>
</dbReference>
<dbReference type="KEGG" id="acan:ACA1_077090"/>
<feature type="transmembrane region" description="Helical" evidence="7">
    <location>
        <begin position="329"/>
        <end position="353"/>
    </location>
</feature>
<feature type="transmembrane region" description="Helical" evidence="7">
    <location>
        <begin position="227"/>
        <end position="249"/>
    </location>
</feature>
<evidence type="ECO:0000313" key="8">
    <source>
        <dbReference type="EMBL" id="ELR13855.1"/>
    </source>
</evidence>
<organism evidence="8 9">
    <name type="scientific">Acanthamoeba castellanii (strain ATCC 30010 / Neff)</name>
    <dbReference type="NCBI Taxonomy" id="1257118"/>
    <lineage>
        <taxon>Eukaryota</taxon>
        <taxon>Amoebozoa</taxon>
        <taxon>Discosea</taxon>
        <taxon>Longamoebia</taxon>
        <taxon>Centramoebida</taxon>
        <taxon>Acanthamoebidae</taxon>
        <taxon>Acanthamoeba</taxon>
    </lineage>
</organism>
<dbReference type="RefSeq" id="XP_004335868.1">
    <property type="nucleotide sequence ID" value="XM_004335820.1"/>
</dbReference>
<proteinExistence type="inferred from homology"/>
<comment type="subcellular location">
    <subcellularLocation>
        <location evidence="1">Membrane</location>
        <topology evidence="1">Multi-pass membrane protein</topology>
    </subcellularLocation>
</comment>
<keyword evidence="4" id="KW-0732">Signal</keyword>
<feature type="transmembrane region" description="Helical" evidence="7">
    <location>
        <begin position="479"/>
        <end position="509"/>
    </location>
</feature>
<feature type="transmembrane region" description="Helical" evidence="7">
    <location>
        <begin position="365"/>
        <end position="389"/>
    </location>
</feature>
<evidence type="ECO:0000256" key="3">
    <source>
        <dbReference type="ARBA" id="ARBA00022692"/>
    </source>
</evidence>
<sequence length="591" mass="67929">MKDQKLLWVGLVFVALAVVGFIFIDFTPSGWAHEHKYEDGEEVYLWMNKVGPFPNPQETYPYYSLPFCHPDKLIHSDTEGLGEALVGYDLIKSMVEIFFKRDIERKPICSKSLTKSEYEEFREAILEQYWYQMYLDDLPVWGMVGESYEDDAGEKKVFIYTHQKFSLSWNGDRVIEVNLTSENPVVLEAGSPLQFTFSVNWQETSTSFDDRFRKYLDKSFFEHQIHWFSIFNSFMMVIFLVGLVSLILMRTLKRDYARFGKLDDEDADRDEDVGDESGWKQIKGDVFRSPPRLLLFSALVGTGHQLVILVFCLLCLAALGTYYAQRGTVVTAFIVCYALTSFIAGYGGGGYYARNGGKKWIKCMFVTASFLPGIAFSIAFMLNTIALSYGSLNYIPLGTLIAVLAIWSCISLPLTLVGTVVGKNWNGTPEKVRINQVPRQIPEKRWYLQPWVHILLGGVLPFGSIFIEMYFIFTSFYKYYYVYGFMLLVYVILIIVTVCVTIVSTYFLLNSEDYRWQWTSFLSAASTAGYVFLYSVYYFYMKTKMSGFFQTVFYFGYMAMFCLGLATLCGAIGFIGTSMFVRRIYTMIKGD</sequence>
<dbReference type="InterPro" id="IPR004240">
    <property type="entry name" value="EMP70"/>
</dbReference>
<feature type="transmembrane region" description="Helical" evidence="7">
    <location>
        <begin position="395"/>
        <end position="421"/>
    </location>
</feature>
<dbReference type="Pfam" id="PF02990">
    <property type="entry name" value="EMP70"/>
    <property type="match status" value="1"/>
</dbReference>
<protein>
    <recommendedName>
        <fullName evidence="7">Transmembrane 9 superfamily member</fullName>
    </recommendedName>
</protein>
<evidence type="ECO:0000313" key="9">
    <source>
        <dbReference type="Proteomes" id="UP000011083"/>
    </source>
</evidence>
<comment type="similarity">
    <text evidence="2 7">Belongs to the nonaspanin (TM9SF) (TC 9.A.2) family.</text>
</comment>
<evidence type="ECO:0000256" key="5">
    <source>
        <dbReference type="ARBA" id="ARBA00022989"/>
    </source>
</evidence>
<gene>
    <name evidence="8" type="ORF">ACA1_077090</name>
</gene>
<feature type="transmembrane region" description="Helical" evidence="7">
    <location>
        <begin position="552"/>
        <end position="581"/>
    </location>
</feature>
<dbReference type="PANTHER" id="PTHR10766:SF41">
    <property type="entry name" value="TRANSMEMBRANE 9 SUPERFAMILY MEMBER 3"/>
    <property type="match status" value="1"/>
</dbReference>
<dbReference type="PANTHER" id="PTHR10766">
    <property type="entry name" value="TRANSMEMBRANE 9 SUPERFAMILY PROTEIN"/>
    <property type="match status" value="1"/>
</dbReference>
<keyword evidence="9" id="KW-1185">Reference proteome</keyword>
<dbReference type="OMA" id="DAPCRVN"/>
<feature type="transmembrane region" description="Helical" evidence="7">
    <location>
        <begin position="451"/>
        <end position="473"/>
    </location>
</feature>
<dbReference type="GeneID" id="14914411"/>
<keyword evidence="6 7" id="KW-0472">Membrane</keyword>
<reference evidence="8 9" key="1">
    <citation type="journal article" date="2013" name="Genome Biol.">
        <title>Genome of Acanthamoeba castellanii highlights extensive lateral gene transfer and early evolution of tyrosine kinase signaling.</title>
        <authorList>
            <person name="Clarke M."/>
            <person name="Lohan A.J."/>
            <person name="Liu B."/>
            <person name="Lagkouvardos I."/>
            <person name="Roy S."/>
            <person name="Zafar N."/>
            <person name="Bertelli C."/>
            <person name="Schilde C."/>
            <person name="Kianianmomeni A."/>
            <person name="Burglin T.R."/>
            <person name="Frech C."/>
            <person name="Turcotte B."/>
            <person name="Kopec K.O."/>
            <person name="Synnott J.M."/>
            <person name="Choo C."/>
            <person name="Paponov I."/>
            <person name="Finkler A."/>
            <person name="Soon Heng Tan C."/>
            <person name="Hutchins A.P."/>
            <person name="Weinmeier T."/>
            <person name="Rattei T."/>
            <person name="Chu J.S."/>
            <person name="Gimenez G."/>
            <person name="Irimia M."/>
            <person name="Rigden D.J."/>
            <person name="Fitzpatrick D.A."/>
            <person name="Lorenzo-Morales J."/>
            <person name="Bateman A."/>
            <person name="Chiu C.H."/>
            <person name="Tang P."/>
            <person name="Hegemann P."/>
            <person name="Fromm H."/>
            <person name="Raoult D."/>
            <person name="Greub G."/>
            <person name="Miranda-Saavedra D."/>
            <person name="Chen N."/>
            <person name="Nash P."/>
            <person name="Ginger M.L."/>
            <person name="Horn M."/>
            <person name="Schaap P."/>
            <person name="Caler L."/>
            <person name="Loftus B."/>
        </authorList>
    </citation>
    <scope>NUCLEOTIDE SEQUENCE [LARGE SCALE GENOMIC DNA]</scope>
    <source>
        <strain evidence="8 9">Neff</strain>
    </source>
</reference>
<dbReference type="AlphaFoldDB" id="L8GLA1"/>
<evidence type="ECO:0000256" key="6">
    <source>
        <dbReference type="ARBA" id="ARBA00023136"/>
    </source>
</evidence>
<dbReference type="VEuPathDB" id="AmoebaDB:ACA1_077090"/>
<dbReference type="GO" id="GO:0072657">
    <property type="term" value="P:protein localization to membrane"/>
    <property type="evidence" value="ECO:0007669"/>
    <property type="project" value="TreeGrafter"/>
</dbReference>
<dbReference type="EMBL" id="KB008074">
    <property type="protein sequence ID" value="ELR13855.1"/>
    <property type="molecule type" value="Genomic_DNA"/>
</dbReference>
<evidence type="ECO:0000256" key="1">
    <source>
        <dbReference type="ARBA" id="ARBA00004141"/>
    </source>
</evidence>
<evidence type="ECO:0000256" key="2">
    <source>
        <dbReference type="ARBA" id="ARBA00005227"/>
    </source>
</evidence>
<accession>L8GLA1</accession>
<evidence type="ECO:0000256" key="7">
    <source>
        <dbReference type="RuleBase" id="RU363079"/>
    </source>
</evidence>
<dbReference type="OrthoDB" id="1666796at2759"/>
<feature type="transmembrane region" description="Helical" evidence="7">
    <location>
        <begin position="521"/>
        <end position="540"/>
    </location>
</feature>
<dbReference type="Proteomes" id="UP000011083">
    <property type="component" value="Unassembled WGS sequence"/>
</dbReference>
<feature type="transmembrane region" description="Helical" evidence="7">
    <location>
        <begin position="293"/>
        <end position="323"/>
    </location>
</feature>
<evidence type="ECO:0000256" key="4">
    <source>
        <dbReference type="ARBA" id="ARBA00022729"/>
    </source>
</evidence>
<name>L8GLA1_ACACF</name>